<dbReference type="GO" id="GO:0031501">
    <property type="term" value="C:mannosyltransferase complex"/>
    <property type="evidence" value="ECO:0007669"/>
    <property type="project" value="TreeGrafter"/>
</dbReference>
<reference evidence="4" key="1">
    <citation type="journal article" date="2023" name="Mol. Phylogenet. Evol.">
        <title>Genome-scale phylogeny and comparative genomics of the fungal order Sordariales.</title>
        <authorList>
            <person name="Hensen N."/>
            <person name="Bonometti L."/>
            <person name="Westerberg I."/>
            <person name="Brannstrom I.O."/>
            <person name="Guillou S."/>
            <person name="Cros-Aarteil S."/>
            <person name="Calhoun S."/>
            <person name="Haridas S."/>
            <person name="Kuo A."/>
            <person name="Mondo S."/>
            <person name="Pangilinan J."/>
            <person name="Riley R."/>
            <person name="LaButti K."/>
            <person name="Andreopoulos B."/>
            <person name="Lipzen A."/>
            <person name="Chen C."/>
            <person name="Yan M."/>
            <person name="Daum C."/>
            <person name="Ng V."/>
            <person name="Clum A."/>
            <person name="Steindorff A."/>
            <person name="Ohm R.A."/>
            <person name="Martin F."/>
            <person name="Silar P."/>
            <person name="Natvig D.O."/>
            <person name="Lalanne C."/>
            <person name="Gautier V."/>
            <person name="Ament-Velasquez S.L."/>
            <person name="Kruys A."/>
            <person name="Hutchinson M.I."/>
            <person name="Powell A.J."/>
            <person name="Barry K."/>
            <person name="Miller A.N."/>
            <person name="Grigoriev I.V."/>
            <person name="Debuchy R."/>
            <person name="Gladieux P."/>
            <person name="Hiltunen Thoren M."/>
            <person name="Johannesson H."/>
        </authorList>
    </citation>
    <scope>NUCLEOTIDE SEQUENCE</scope>
    <source>
        <strain evidence="4">CBS 103.79</strain>
    </source>
</reference>
<protein>
    <submittedName>
        <fullName evidence="4">Uncharacterized protein</fullName>
    </submittedName>
</protein>
<accession>A0AAN6MUB3</accession>
<dbReference type="GO" id="GO:0000030">
    <property type="term" value="F:mannosyltransferase activity"/>
    <property type="evidence" value="ECO:0007669"/>
    <property type="project" value="TreeGrafter"/>
</dbReference>
<organism evidence="4 5">
    <name type="scientific">Staphylotrichum tortipilum</name>
    <dbReference type="NCBI Taxonomy" id="2831512"/>
    <lineage>
        <taxon>Eukaryota</taxon>
        <taxon>Fungi</taxon>
        <taxon>Dikarya</taxon>
        <taxon>Ascomycota</taxon>
        <taxon>Pezizomycotina</taxon>
        <taxon>Sordariomycetes</taxon>
        <taxon>Sordariomycetidae</taxon>
        <taxon>Sordariales</taxon>
        <taxon>Chaetomiaceae</taxon>
        <taxon>Staphylotrichum</taxon>
    </lineage>
</organism>
<dbReference type="Proteomes" id="UP001303889">
    <property type="component" value="Unassembled WGS sequence"/>
</dbReference>
<evidence type="ECO:0000313" key="4">
    <source>
        <dbReference type="EMBL" id="KAK3906113.1"/>
    </source>
</evidence>
<evidence type="ECO:0000256" key="3">
    <source>
        <dbReference type="SAM" id="SignalP"/>
    </source>
</evidence>
<dbReference type="AlphaFoldDB" id="A0AAN6MUB3"/>
<sequence>MAALRIARLLTPILLFLLTSPVAANTEKTIFLGPVPAAAPPTQSPASSLGLPTLTPANGTLRTLLPARFPSPDHPDGVATWLVLDNLTPGQRYEVRVCWAATQPTEFTLTTFPLTAVLSTPALLASLPLPQEPPSPPPKSSTPSPSQSTLLLRILATADYFTTDPSLMRDVPPVAADIILDPFLFNAVPRSLAGTACYIAAVAVAAYFIAMGLVLPRLEGVVFGSAAAGGGGVKGKGGKGGKGE</sequence>
<keyword evidence="5" id="KW-1185">Reference proteome</keyword>
<dbReference type="PANTHER" id="PTHR28022:SF1">
    <property type="entry name" value="GPI MANNOSYLTRANSFERASE 2 SUBUNIT PGA1"/>
    <property type="match status" value="1"/>
</dbReference>
<dbReference type="EMBL" id="MU855336">
    <property type="protein sequence ID" value="KAK3906113.1"/>
    <property type="molecule type" value="Genomic_DNA"/>
</dbReference>
<dbReference type="InterPro" id="IPR019433">
    <property type="entry name" value="GPI_ManTrfase_II_coact_Pga1"/>
</dbReference>
<feature type="compositionally biased region" description="Pro residues" evidence="1">
    <location>
        <begin position="130"/>
        <end position="140"/>
    </location>
</feature>
<keyword evidence="2" id="KW-0812">Transmembrane</keyword>
<evidence type="ECO:0000313" key="5">
    <source>
        <dbReference type="Proteomes" id="UP001303889"/>
    </source>
</evidence>
<dbReference type="GO" id="GO:0005789">
    <property type="term" value="C:endoplasmic reticulum membrane"/>
    <property type="evidence" value="ECO:0007669"/>
    <property type="project" value="TreeGrafter"/>
</dbReference>
<feature type="transmembrane region" description="Helical" evidence="2">
    <location>
        <begin position="192"/>
        <end position="215"/>
    </location>
</feature>
<evidence type="ECO:0000256" key="2">
    <source>
        <dbReference type="SAM" id="Phobius"/>
    </source>
</evidence>
<dbReference type="PANTHER" id="PTHR28022">
    <property type="entry name" value="GPI MANNOSYLTRANSFERASE 2 SUBUNIT PGA1"/>
    <property type="match status" value="1"/>
</dbReference>
<feature type="region of interest" description="Disordered" evidence="1">
    <location>
        <begin position="127"/>
        <end position="146"/>
    </location>
</feature>
<proteinExistence type="predicted"/>
<keyword evidence="3" id="KW-0732">Signal</keyword>
<name>A0AAN6MUB3_9PEZI</name>
<feature type="signal peptide" evidence="3">
    <location>
        <begin position="1"/>
        <end position="24"/>
    </location>
</feature>
<keyword evidence="2" id="KW-0472">Membrane</keyword>
<evidence type="ECO:0000256" key="1">
    <source>
        <dbReference type="SAM" id="MobiDB-lite"/>
    </source>
</evidence>
<gene>
    <name evidence="4" type="ORF">C8A05DRAFT_41052</name>
</gene>
<keyword evidence="2" id="KW-1133">Transmembrane helix</keyword>
<dbReference type="GO" id="GO:0006506">
    <property type="term" value="P:GPI anchor biosynthetic process"/>
    <property type="evidence" value="ECO:0007669"/>
    <property type="project" value="TreeGrafter"/>
</dbReference>
<reference evidence="4" key="2">
    <citation type="submission" date="2023-05" db="EMBL/GenBank/DDBJ databases">
        <authorList>
            <consortium name="Lawrence Berkeley National Laboratory"/>
            <person name="Steindorff A."/>
            <person name="Hensen N."/>
            <person name="Bonometti L."/>
            <person name="Westerberg I."/>
            <person name="Brannstrom I.O."/>
            <person name="Guillou S."/>
            <person name="Cros-Aarteil S."/>
            <person name="Calhoun S."/>
            <person name="Haridas S."/>
            <person name="Kuo A."/>
            <person name="Mondo S."/>
            <person name="Pangilinan J."/>
            <person name="Riley R."/>
            <person name="Labutti K."/>
            <person name="Andreopoulos B."/>
            <person name="Lipzen A."/>
            <person name="Chen C."/>
            <person name="Yanf M."/>
            <person name="Daum C."/>
            <person name="Ng V."/>
            <person name="Clum A."/>
            <person name="Ohm R."/>
            <person name="Martin F."/>
            <person name="Silar P."/>
            <person name="Natvig D."/>
            <person name="Lalanne C."/>
            <person name="Gautier V."/>
            <person name="Ament-Velasquez S.L."/>
            <person name="Kruys A."/>
            <person name="Hutchinson M.I."/>
            <person name="Powell A.J."/>
            <person name="Barry K."/>
            <person name="Miller A.N."/>
            <person name="Grigoriev I.V."/>
            <person name="Debuchy R."/>
            <person name="Gladieux P."/>
            <person name="Thoren M.H."/>
            <person name="Johannesson H."/>
        </authorList>
    </citation>
    <scope>NUCLEOTIDE SEQUENCE</scope>
    <source>
        <strain evidence="4">CBS 103.79</strain>
    </source>
</reference>
<comment type="caution">
    <text evidence="4">The sequence shown here is derived from an EMBL/GenBank/DDBJ whole genome shotgun (WGS) entry which is preliminary data.</text>
</comment>
<feature type="chain" id="PRO_5042918752" evidence="3">
    <location>
        <begin position="25"/>
        <end position="244"/>
    </location>
</feature>